<reference evidence="2 3" key="1">
    <citation type="submission" date="2018-06" db="EMBL/GenBank/DDBJ databases">
        <authorList>
            <consortium name="Pathogen Informatics"/>
            <person name="Doyle S."/>
        </authorList>
    </citation>
    <scope>NUCLEOTIDE SEQUENCE [LARGE SCALE GENOMIC DNA]</scope>
    <source>
        <strain evidence="2 3">NCTC10343</strain>
    </source>
</reference>
<protein>
    <submittedName>
        <fullName evidence="2">Seryl-tRNA synthetase</fullName>
        <ecNumber evidence="2">6.1.1.11</ecNumber>
    </submittedName>
</protein>
<keyword evidence="2" id="KW-0436">Ligase</keyword>
<dbReference type="RefSeq" id="WP_019687495.1">
    <property type="nucleotide sequence ID" value="NZ_CP036496.1"/>
</dbReference>
<dbReference type="AlphaFoldDB" id="A0A378XZ23"/>
<name>A0A378XZ23_PAEPO</name>
<dbReference type="GeneID" id="93346318"/>
<keyword evidence="1" id="KW-0175">Coiled coil</keyword>
<proteinExistence type="predicted"/>
<dbReference type="EC" id="6.1.1.11" evidence="2"/>
<dbReference type="Proteomes" id="UP000254400">
    <property type="component" value="Unassembled WGS sequence"/>
</dbReference>
<keyword evidence="2" id="KW-0030">Aminoacyl-tRNA synthetase</keyword>
<organism evidence="2 3">
    <name type="scientific">Paenibacillus polymyxa</name>
    <name type="common">Bacillus polymyxa</name>
    <dbReference type="NCBI Taxonomy" id="1406"/>
    <lineage>
        <taxon>Bacteria</taxon>
        <taxon>Bacillati</taxon>
        <taxon>Bacillota</taxon>
        <taxon>Bacilli</taxon>
        <taxon>Bacillales</taxon>
        <taxon>Paenibacillaceae</taxon>
        <taxon>Paenibacillus</taxon>
    </lineage>
</organism>
<sequence>MLKTLKMSNQRMRVQDFKLSEEGGHPNKVPFKCALFAVDQPSDGSPHGAGGKRIRISSNVCDQYLQTFVGMALNIDYANGMADHDPRFKVAVIDKAYRSLDGYAWIDGYIYAKDFPDVVATIRYYNGLAAEYNWSEYQFGASLEMEAAVQDATDIEDVLDVIEFCGTGAAILFAEAAAYKTTSFAARNTNTNKEDVDMTPEQIKAMEDSMKALQDGMSAITASVQSVVTEVGAIKTDITTMKAASEEAEQKTAEEQAAADLKAAQDKADALEKELKELKAAGAPPAEPERKTFSASALLSKYGSTANLVAGAEANDYKTFCASVDALNLPTSESFKLKMQAKAQFAEKESV</sequence>
<accession>A0A378XZ23</accession>
<gene>
    <name evidence="2" type="primary">serRS</name>
    <name evidence="2" type="ORF">NCTC10343_02944</name>
</gene>
<evidence type="ECO:0000313" key="3">
    <source>
        <dbReference type="Proteomes" id="UP000254400"/>
    </source>
</evidence>
<evidence type="ECO:0000313" key="2">
    <source>
        <dbReference type="EMBL" id="SUA70074.1"/>
    </source>
</evidence>
<dbReference type="EMBL" id="UGSC01000001">
    <property type="protein sequence ID" value="SUA70074.1"/>
    <property type="molecule type" value="Genomic_DNA"/>
</dbReference>
<evidence type="ECO:0000256" key="1">
    <source>
        <dbReference type="SAM" id="Coils"/>
    </source>
</evidence>
<feature type="coiled-coil region" evidence="1">
    <location>
        <begin position="254"/>
        <end position="281"/>
    </location>
</feature>
<dbReference type="GO" id="GO:0004828">
    <property type="term" value="F:serine-tRNA ligase activity"/>
    <property type="evidence" value="ECO:0007669"/>
    <property type="project" value="UniProtKB-EC"/>
</dbReference>